<sequence length="65" mass="7488">MPRHTIPLNGRTTRHTKFTQDEVEALLQKGFRFAIYHPAGDEFRLSLPLQTIEDRTHGTLTIEQG</sequence>
<comment type="caution">
    <text evidence="1">The sequence shown here is derived from an EMBL/GenBank/DDBJ whole genome shotgun (WGS) entry which is preliminary data.</text>
</comment>
<protein>
    <submittedName>
        <fullName evidence="1">Uncharacterized protein</fullName>
    </submittedName>
</protein>
<accession>A0A1E5XR64</accession>
<dbReference type="OrthoDB" id="7950338at2"/>
<dbReference type="AlphaFoldDB" id="A0A1E5XR64"/>
<gene>
    <name evidence="1" type="ORF">VW23_017970</name>
</gene>
<reference evidence="1 2" key="1">
    <citation type="journal article" date="2015" name="Genome Announc.">
        <title>Genome Assemblies of Three Soil-Associated Devosia species: D. insulae, D. limi, and D. soli.</title>
        <authorList>
            <person name="Hassan Y.I."/>
            <person name="Lepp D."/>
            <person name="Zhou T."/>
        </authorList>
    </citation>
    <scope>NUCLEOTIDE SEQUENCE [LARGE SCALE GENOMIC DNA]</scope>
    <source>
        <strain evidence="1 2">DS-56</strain>
    </source>
</reference>
<evidence type="ECO:0000313" key="1">
    <source>
        <dbReference type="EMBL" id="OEO31097.1"/>
    </source>
</evidence>
<keyword evidence="2" id="KW-1185">Reference proteome</keyword>
<name>A0A1E5XR64_9HYPH</name>
<dbReference type="Proteomes" id="UP000095463">
    <property type="component" value="Unassembled WGS sequence"/>
</dbReference>
<organism evidence="1 2">
    <name type="scientific">Devosia insulae DS-56</name>
    <dbReference type="NCBI Taxonomy" id="1116389"/>
    <lineage>
        <taxon>Bacteria</taxon>
        <taxon>Pseudomonadati</taxon>
        <taxon>Pseudomonadota</taxon>
        <taxon>Alphaproteobacteria</taxon>
        <taxon>Hyphomicrobiales</taxon>
        <taxon>Devosiaceae</taxon>
        <taxon>Devosia</taxon>
    </lineage>
</organism>
<proteinExistence type="predicted"/>
<evidence type="ECO:0000313" key="2">
    <source>
        <dbReference type="Proteomes" id="UP000095463"/>
    </source>
</evidence>
<dbReference type="RefSeq" id="WP_056001093.1">
    <property type="nucleotide sequence ID" value="NZ_LAJE02000171.1"/>
</dbReference>
<dbReference type="EMBL" id="LAJE02000171">
    <property type="protein sequence ID" value="OEO31097.1"/>
    <property type="molecule type" value="Genomic_DNA"/>
</dbReference>